<sequence length="108" mass="11757">MRPKSGQTVVIRGAPSALGRAAIEIAAHAGAHVIASTRNPDRFSFFGSFMFGTPGFPTSEIPMQLIVDRVECGLYKAKVARILRFEEIREAHCLMEANTANGKIVVRV</sequence>
<dbReference type="AlphaFoldDB" id="A0A3Q9FAX7"/>
<gene>
    <name evidence="1" type="ORF">D5R55_21705</name>
</gene>
<accession>A0A3Q9FAX7</accession>
<dbReference type="InterPro" id="IPR036291">
    <property type="entry name" value="NAD(P)-bd_dom_sf"/>
</dbReference>
<dbReference type="EMBL" id="CP034546">
    <property type="protein sequence ID" value="AZQ53545.1"/>
    <property type="molecule type" value="Genomic_DNA"/>
</dbReference>
<dbReference type="SUPFAM" id="SSF51735">
    <property type="entry name" value="NAD(P)-binding Rossmann-fold domains"/>
    <property type="match status" value="1"/>
</dbReference>
<dbReference type="Proteomes" id="UP000277191">
    <property type="component" value="Chromosome 2"/>
</dbReference>
<name>A0A3Q9FAX7_9BURK</name>
<protein>
    <submittedName>
        <fullName evidence="1">Uncharacterized protein</fullName>
    </submittedName>
</protein>
<dbReference type="Gene3D" id="3.90.180.10">
    <property type="entry name" value="Medium-chain alcohol dehydrogenases, catalytic domain"/>
    <property type="match status" value="1"/>
</dbReference>
<dbReference type="Pfam" id="PF13602">
    <property type="entry name" value="ADH_zinc_N_2"/>
    <property type="match status" value="1"/>
</dbReference>
<proteinExistence type="predicted"/>
<organism evidence="1 2">
    <name type="scientific">Burkholderia cenocepacia</name>
    <dbReference type="NCBI Taxonomy" id="95486"/>
    <lineage>
        <taxon>Bacteria</taxon>
        <taxon>Pseudomonadati</taxon>
        <taxon>Pseudomonadota</taxon>
        <taxon>Betaproteobacteria</taxon>
        <taxon>Burkholderiales</taxon>
        <taxon>Burkholderiaceae</taxon>
        <taxon>Burkholderia</taxon>
        <taxon>Burkholderia cepacia complex</taxon>
    </lineage>
</organism>
<evidence type="ECO:0000313" key="1">
    <source>
        <dbReference type="EMBL" id="AZQ53545.1"/>
    </source>
</evidence>
<reference evidence="1 2" key="1">
    <citation type="submission" date="2018-12" db="EMBL/GenBank/DDBJ databases">
        <title>Cadmium resistance mechanism in endophytic bacteria Burkholderia cenocepacia YG-3.</title>
        <authorList>
            <person name="Zhang X."/>
            <person name="Wang X."/>
            <person name="Zhu Y."/>
        </authorList>
    </citation>
    <scope>NUCLEOTIDE SEQUENCE [LARGE SCALE GENOMIC DNA]</scope>
    <source>
        <strain evidence="1 2">YG-3</strain>
    </source>
</reference>
<evidence type="ECO:0000313" key="2">
    <source>
        <dbReference type="Proteomes" id="UP000277191"/>
    </source>
</evidence>
<dbReference type="Gene3D" id="3.40.50.720">
    <property type="entry name" value="NAD(P)-binding Rossmann-like Domain"/>
    <property type="match status" value="2"/>
</dbReference>